<gene>
    <name evidence="2" type="ORF">Mal4_15370</name>
</gene>
<protein>
    <submittedName>
        <fullName evidence="2">Uncharacterized protein</fullName>
    </submittedName>
</protein>
<keyword evidence="3" id="KW-1185">Reference proteome</keyword>
<dbReference type="RefSeq" id="WP_145368015.1">
    <property type="nucleotide sequence ID" value="NZ_CP036275.1"/>
</dbReference>
<dbReference type="EMBL" id="CP036275">
    <property type="protein sequence ID" value="QDU37227.1"/>
    <property type="molecule type" value="Genomic_DNA"/>
</dbReference>
<evidence type="ECO:0000313" key="3">
    <source>
        <dbReference type="Proteomes" id="UP000320496"/>
    </source>
</evidence>
<sequence>MHVVDEQQTSFVDRRKSSENSPPGVERRQFSDSRSASRPEVRELAEAVDQYKLRHRRRFITFDELYDVMVELGYHK</sequence>
<evidence type="ECO:0000256" key="1">
    <source>
        <dbReference type="SAM" id="MobiDB-lite"/>
    </source>
</evidence>
<feature type="compositionally biased region" description="Basic and acidic residues" evidence="1">
    <location>
        <begin position="25"/>
        <end position="41"/>
    </location>
</feature>
<dbReference type="KEGG" id="mri:Mal4_15370"/>
<dbReference type="OrthoDB" id="288713at2"/>
<feature type="region of interest" description="Disordered" evidence="1">
    <location>
        <begin position="1"/>
        <end position="41"/>
    </location>
</feature>
<dbReference type="Proteomes" id="UP000320496">
    <property type="component" value="Chromosome"/>
</dbReference>
<reference evidence="2 3" key="1">
    <citation type="submission" date="2019-02" db="EMBL/GenBank/DDBJ databases">
        <title>Deep-cultivation of Planctomycetes and their phenomic and genomic characterization uncovers novel biology.</title>
        <authorList>
            <person name="Wiegand S."/>
            <person name="Jogler M."/>
            <person name="Boedeker C."/>
            <person name="Pinto D."/>
            <person name="Vollmers J."/>
            <person name="Rivas-Marin E."/>
            <person name="Kohn T."/>
            <person name="Peeters S.H."/>
            <person name="Heuer A."/>
            <person name="Rast P."/>
            <person name="Oberbeckmann S."/>
            <person name="Bunk B."/>
            <person name="Jeske O."/>
            <person name="Meyerdierks A."/>
            <person name="Storesund J.E."/>
            <person name="Kallscheuer N."/>
            <person name="Luecker S."/>
            <person name="Lage O.M."/>
            <person name="Pohl T."/>
            <person name="Merkel B.J."/>
            <person name="Hornburger P."/>
            <person name="Mueller R.-W."/>
            <person name="Bruemmer F."/>
            <person name="Labrenz M."/>
            <person name="Spormann A.M."/>
            <person name="Op den Camp H."/>
            <person name="Overmann J."/>
            <person name="Amann R."/>
            <person name="Jetten M.S.M."/>
            <person name="Mascher T."/>
            <person name="Medema M.H."/>
            <person name="Devos D.P."/>
            <person name="Kaster A.-K."/>
            <person name="Ovreas L."/>
            <person name="Rohde M."/>
            <person name="Galperin M.Y."/>
            <person name="Jogler C."/>
        </authorList>
    </citation>
    <scope>NUCLEOTIDE SEQUENCE [LARGE SCALE GENOMIC DNA]</scope>
    <source>
        <strain evidence="2 3">Mal4</strain>
    </source>
</reference>
<accession>A0A517Z478</accession>
<dbReference type="AlphaFoldDB" id="A0A517Z478"/>
<evidence type="ECO:0000313" key="2">
    <source>
        <dbReference type="EMBL" id="QDU37227.1"/>
    </source>
</evidence>
<name>A0A517Z478_9PLAN</name>
<proteinExistence type="predicted"/>
<feature type="compositionally biased region" description="Polar residues" evidence="1">
    <location>
        <begin position="1"/>
        <end position="11"/>
    </location>
</feature>
<organism evidence="2 3">
    <name type="scientific">Maioricimonas rarisocia</name>
    <dbReference type="NCBI Taxonomy" id="2528026"/>
    <lineage>
        <taxon>Bacteria</taxon>
        <taxon>Pseudomonadati</taxon>
        <taxon>Planctomycetota</taxon>
        <taxon>Planctomycetia</taxon>
        <taxon>Planctomycetales</taxon>
        <taxon>Planctomycetaceae</taxon>
        <taxon>Maioricimonas</taxon>
    </lineage>
</organism>